<keyword evidence="2" id="KW-1277">Toxin-antitoxin system</keyword>
<keyword evidence="4" id="KW-1185">Reference proteome</keyword>
<reference evidence="3 4" key="2">
    <citation type="journal article" date="2017" name="Genome Announc.">
        <title>Draft genome sequence of Aquitalea magnusonii strain H3, a plant growth-promoting bacterium of duckweed Lemna minor.</title>
        <authorList>
            <person name="Ishizawa H."/>
            <person name="Kuroda M."/>
            <person name="Ike M."/>
        </authorList>
    </citation>
    <scope>NUCLEOTIDE SEQUENCE [LARGE SCALE GENOMIC DNA]</scope>
    <source>
        <strain evidence="3 4">H3</strain>
    </source>
</reference>
<reference evidence="4" key="1">
    <citation type="journal article" date="2017" name="Biotechnol. Biofuels">
        <title>Evaluation of environmental bacterial communities as a factor affecting the growth of duckweed Lemna minor.</title>
        <authorList>
            <person name="Ishizawa H."/>
            <person name="Kuroda M."/>
            <person name="Morikawa M."/>
            <person name="Ike M."/>
        </authorList>
    </citation>
    <scope>NUCLEOTIDE SEQUENCE [LARGE SCALE GENOMIC DNA]</scope>
    <source>
        <strain evidence="4">H3</strain>
    </source>
</reference>
<evidence type="ECO:0008006" key="5">
    <source>
        <dbReference type="Google" id="ProtNLM"/>
    </source>
</evidence>
<sequence>MSHQVVFSPEAMEQLAELYRYIAEAASPHTAAQYTEAIVSYCENLHTFPLRGTNRDEVRPGLRITHYKKRTVIAFTVDADTVSIIGIFYGGQDYAASLQDIDTNT</sequence>
<dbReference type="RefSeq" id="WP_089083052.1">
    <property type="nucleotide sequence ID" value="NZ_AP018823.1"/>
</dbReference>
<dbReference type="InterPro" id="IPR035093">
    <property type="entry name" value="RelE/ParE_toxin_dom_sf"/>
</dbReference>
<proteinExistence type="inferred from homology"/>
<dbReference type="Proteomes" id="UP000198290">
    <property type="component" value="Chromosome"/>
</dbReference>
<dbReference type="PANTHER" id="PTHR33755:SF6">
    <property type="entry name" value="PLASMID STABILIZATION SYSTEM PROTEIN"/>
    <property type="match status" value="1"/>
</dbReference>
<dbReference type="InterPro" id="IPR007712">
    <property type="entry name" value="RelE/ParE_toxin"/>
</dbReference>
<dbReference type="AlphaFoldDB" id="A0A3G9GUH6"/>
<evidence type="ECO:0000313" key="4">
    <source>
        <dbReference type="Proteomes" id="UP000198290"/>
    </source>
</evidence>
<organism evidence="3 4">
    <name type="scientific">Aquitalea magnusonii</name>
    <dbReference type="NCBI Taxonomy" id="332411"/>
    <lineage>
        <taxon>Bacteria</taxon>
        <taxon>Pseudomonadati</taxon>
        <taxon>Pseudomonadota</taxon>
        <taxon>Betaproteobacteria</taxon>
        <taxon>Neisseriales</taxon>
        <taxon>Chromobacteriaceae</taxon>
        <taxon>Aquitalea</taxon>
    </lineage>
</organism>
<dbReference type="OrthoDB" id="9814952at2"/>
<protein>
    <recommendedName>
        <fullName evidence="5">Plasmid stabilization protein</fullName>
    </recommendedName>
</protein>
<name>A0A3G9GUH6_9NEIS</name>
<accession>A0A3G9GUH6</accession>
<comment type="similarity">
    <text evidence="1">Belongs to the RelE toxin family.</text>
</comment>
<reference evidence="4" key="3">
    <citation type="journal article" date="2017" name="Plant Physiol. Biochem.">
        <title>Differential oxidative and antioxidative response of duckweed Lemna minor toward plant growth promoting/inhibiting bacteria.</title>
        <authorList>
            <person name="Ishizawa H."/>
            <person name="Kuroda M."/>
            <person name="Morikawa M."/>
            <person name="Ike M."/>
        </authorList>
    </citation>
    <scope>NUCLEOTIDE SEQUENCE [LARGE SCALE GENOMIC DNA]</scope>
    <source>
        <strain evidence="4">H3</strain>
    </source>
</reference>
<evidence type="ECO:0000256" key="1">
    <source>
        <dbReference type="ARBA" id="ARBA00006226"/>
    </source>
</evidence>
<dbReference type="EMBL" id="AP018823">
    <property type="protein sequence ID" value="BBF87667.1"/>
    <property type="molecule type" value="Genomic_DNA"/>
</dbReference>
<evidence type="ECO:0000256" key="2">
    <source>
        <dbReference type="ARBA" id="ARBA00022649"/>
    </source>
</evidence>
<dbReference type="KEGG" id="amah:DLM_4093"/>
<dbReference type="STRING" id="332411.VI06_17705"/>
<dbReference type="PANTHER" id="PTHR33755">
    <property type="entry name" value="TOXIN PARE1-RELATED"/>
    <property type="match status" value="1"/>
</dbReference>
<dbReference type="Pfam" id="PF05016">
    <property type="entry name" value="ParE_toxin"/>
    <property type="match status" value="1"/>
</dbReference>
<dbReference type="Gene3D" id="3.30.2310.20">
    <property type="entry name" value="RelE-like"/>
    <property type="match status" value="1"/>
</dbReference>
<gene>
    <name evidence="3" type="ORF">DLM_4093</name>
</gene>
<dbReference type="InterPro" id="IPR051803">
    <property type="entry name" value="TA_system_RelE-like_toxin"/>
</dbReference>
<evidence type="ECO:0000313" key="3">
    <source>
        <dbReference type="EMBL" id="BBF87667.1"/>
    </source>
</evidence>